<dbReference type="AlphaFoldDB" id="A0A1W9HZV7"/>
<dbReference type="InterPro" id="IPR034683">
    <property type="entry name" value="IspD/TarI"/>
</dbReference>
<dbReference type="NCBIfam" id="TIGR00151">
    <property type="entry name" value="ispF"/>
    <property type="match status" value="1"/>
</dbReference>
<feature type="site" description="Transition state stabilizer" evidence="14">
    <location>
        <position position="22"/>
    </location>
</feature>
<evidence type="ECO:0000256" key="13">
    <source>
        <dbReference type="ARBA" id="ARBA00023268"/>
    </source>
</evidence>
<dbReference type="FunFam" id="3.90.550.10:FF:000003">
    <property type="entry name" value="2-C-methyl-D-erythritol 4-phosphate cytidylyltransferase"/>
    <property type="match status" value="1"/>
</dbReference>
<feature type="region of interest" description="2-C-methyl-D-erythritol 4-phosphate cytidylyltransferase" evidence="14">
    <location>
        <begin position="1"/>
        <end position="242"/>
    </location>
</feature>
<comment type="catalytic activity">
    <reaction evidence="2 14">
        <text>2-C-methyl-D-erythritol 4-phosphate + CTP + H(+) = 4-CDP-2-C-methyl-D-erythritol + diphosphate</text>
        <dbReference type="Rhea" id="RHEA:13429"/>
        <dbReference type="ChEBI" id="CHEBI:15378"/>
        <dbReference type="ChEBI" id="CHEBI:33019"/>
        <dbReference type="ChEBI" id="CHEBI:37563"/>
        <dbReference type="ChEBI" id="CHEBI:57823"/>
        <dbReference type="ChEBI" id="CHEBI:58262"/>
        <dbReference type="EC" id="2.7.7.60"/>
    </reaction>
</comment>
<keyword evidence="11 14" id="KW-0414">Isoprene biosynthesis</keyword>
<dbReference type="STRING" id="1827387.A4S15_06020"/>
<evidence type="ECO:0000256" key="11">
    <source>
        <dbReference type="ARBA" id="ARBA00023229"/>
    </source>
</evidence>
<dbReference type="InterPro" id="IPR029044">
    <property type="entry name" value="Nucleotide-diphossugar_trans"/>
</dbReference>
<dbReference type="UniPathway" id="UPA00056">
    <property type="reaction ID" value="UER00093"/>
</dbReference>
<keyword evidence="12 14" id="KW-0456">Lyase</keyword>
<feature type="site" description="Positions MEP for the nucleophilic attack" evidence="14">
    <location>
        <position position="220"/>
    </location>
</feature>
<keyword evidence="13 14" id="KW-0511">Multifunctional enzyme</keyword>
<evidence type="ECO:0000256" key="6">
    <source>
        <dbReference type="ARBA" id="ARBA00008480"/>
    </source>
</evidence>
<evidence type="ECO:0000313" key="16">
    <source>
        <dbReference type="EMBL" id="OQW52949.1"/>
    </source>
</evidence>
<feature type="binding site" evidence="14">
    <location>
        <position position="383"/>
    </location>
    <ligand>
        <name>4-CDP-2-C-methyl-D-erythritol 2-phosphate</name>
        <dbReference type="ChEBI" id="CHEBI:57919"/>
    </ligand>
</feature>
<evidence type="ECO:0000256" key="2">
    <source>
        <dbReference type="ARBA" id="ARBA00001282"/>
    </source>
</evidence>
<feature type="domain" description="2-C-methyl-D-erythritol 2,4-cyclodiphosphate synthase" evidence="15">
    <location>
        <begin position="242"/>
        <end position="395"/>
    </location>
</feature>
<dbReference type="PROSITE" id="PS01350">
    <property type="entry name" value="ISPF"/>
    <property type="match status" value="1"/>
</dbReference>
<feature type="binding site" evidence="14">
    <location>
        <begin position="275"/>
        <end position="276"/>
    </location>
    <ligand>
        <name>4-CDP-2-C-methyl-D-erythritol 2-phosphate</name>
        <dbReference type="ChEBI" id="CHEBI:57919"/>
    </ligand>
</feature>
<name>A0A1W9HZV7_9HYPH</name>
<dbReference type="GO" id="GO:0008685">
    <property type="term" value="F:2-C-methyl-D-erythritol 2,4-cyclodiphosphate synthase activity"/>
    <property type="evidence" value="ECO:0007669"/>
    <property type="project" value="UniProtKB-UniRule"/>
</dbReference>
<dbReference type="NCBIfam" id="TIGR00453">
    <property type="entry name" value="ispD"/>
    <property type="match status" value="1"/>
</dbReference>
<dbReference type="GO" id="GO:0050518">
    <property type="term" value="F:2-C-methyl-D-erythritol 4-phosphate cytidylyltransferase activity"/>
    <property type="evidence" value="ECO:0007669"/>
    <property type="project" value="UniProtKB-UniRule"/>
</dbReference>
<comment type="similarity">
    <text evidence="14">In the C-terminal section; belongs to the IspF family.</text>
</comment>
<dbReference type="EC" id="4.6.1.12" evidence="14"/>
<dbReference type="HAMAP" id="MF_00107">
    <property type="entry name" value="IspF"/>
    <property type="match status" value="1"/>
</dbReference>
<keyword evidence="8 14" id="KW-0808">Transferase</keyword>
<dbReference type="PANTHER" id="PTHR43181:SF1">
    <property type="entry name" value="2-C-METHYL-D-ERYTHRITOL 2,4-CYCLODIPHOSPHATE SYNTHASE, CHLOROPLASTIC"/>
    <property type="match status" value="1"/>
</dbReference>
<evidence type="ECO:0000256" key="9">
    <source>
        <dbReference type="ARBA" id="ARBA00022695"/>
    </source>
</evidence>
<dbReference type="EMBL" id="LWDL01000011">
    <property type="protein sequence ID" value="OQW52949.1"/>
    <property type="molecule type" value="Genomic_DNA"/>
</dbReference>
<dbReference type="Pfam" id="PF02542">
    <property type="entry name" value="YgbB"/>
    <property type="match status" value="1"/>
</dbReference>
<dbReference type="CDD" id="cd02516">
    <property type="entry name" value="CDP-ME_synthetase"/>
    <property type="match status" value="1"/>
</dbReference>
<evidence type="ECO:0000256" key="12">
    <source>
        <dbReference type="ARBA" id="ARBA00023239"/>
    </source>
</evidence>
<dbReference type="RefSeq" id="WP_376803763.1">
    <property type="nucleotide sequence ID" value="NZ_LWDL01000011.1"/>
</dbReference>
<feature type="site" description="Transition state stabilizer" evidence="14">
    <location>
        <position position="29"/>
    </location>
</feature>
<feature type="site" description="Transition state stabilizer" evidence="14">
    <location>
        <position position="275"/>
    </location>
</feature>
<evidence type="ECO:0000256" key="8">
    <source>
        <dbReference type="ARBA" id="ARBA00022679"/>
    </source>
</evidence>
<accession>A0A1W9HZV7</accession>
<evidence type="ECO:0000256" key="3">
    <source>
        <dbReference type="ARBA" id="ARBA00001968"/>
    </source>
</evidence>
<dbReference type="NCBIfam" id="NF006899">
    <property type="entry name" value="PRK09382.1"/>
    <property type="match status" value="1"/>
</dbReference>
<feature type="binding site" evidence="14">
    <location>
        <position position="380"/>
    </location>
    <ligand>
        <name>4-CDP-2-C-methyl-D-erythritol 2-phosphate</name>
        <dbReference type="ChEBI" id="CHEBI:57919"/>
    </ligand>
</feature>
<dbReference type="InterPro" id="IPR001228">
    <property type="entry name" value="IspD"/>
</dbReference>
<dbReference type="GO" id="GO:0016114">
    <property type="term" value="P:terpenoid biosynthetic process"/>
    <property type="evidence" value="ECO:0007669"/>
    <property type="project" value="InterPro"/>
</dbReference>
<dbReference type="PANTHER" id="PTHR43181">
    <property type="entry name" value="2-C-METHYL-D-ERYTHRITOL 2,4-CYCLODIPHOSPHATE SYNTHASE, CHLOROPLASTIC"/>
    <property type="match status" value="1"/>
</dbReference>
<feature type="binding site" evidence="14">
    <location>
        <begin position="249"/>
        <end position="251"/>
    </location>
    <ligand>
        <name>4-CDP-2-C-methyl-D-erythritol 2-phosphate</name>
        <dbReference type="ChEBI" id="CHEBI:57919"/>
    </ligand>
</feature>
<evidence type="ECO:0000256" key="1">
    <source>
        <dbReference type="ARBA" id="ARBA00000200"/>
    </source>
</evidence>
<dbReference type="GO" id="GO:0019288">
    <property type="term" value="P:isopentenyl diphosphate biosynthetic process, methylerythritol 4-phosphate pathway"/>
    <property type="evidence" value="ECO:0007669"/>
    <property type="project" value="UniProtKB-UniRule"/>
</dbReference>
<feature type="site" description="Positions MEP for the nucleophilic attack" evidence="14">
    <location>
        <position position="163"/>
    </location>
</feature>
<evidence type="ECO:0000256" key="14">
    <source>
        <dbReference type="HAMAP-Rule" id="MF_01520"/>
    </source>
</evidence>
<gene>
    <name evidence="14 16" type="primary">ispDF</name>
    <name evidence="16" type="ORF">A4S15_06020</name>
</gene>
<evidence type="ECO:0000256" key="4">
    <source>
        <dbReference type="ARBA" id="ARBA00004709"/>
    </source>
</evidence>
<dbReference type="CDD" id="cd00554">
    <property type="entry name" value="MECDP_synthase"/>
    <property type="match status" value="1"/>
</dbReference>
<feature type="binding site" evidence="14">
    <location>
        <position position="251"/>
    </location>
    <ligand>
        <name>a divalent metal cation</name>
        <dbReference type="ChEBI" id="CHEBI:60240"/>
    </ligand>
</feature>
<protein>
    <recommendedName>
        <fullName evidence="14">Bifunctional enzyme IspD/IspF</fullName>
    </recommendedName>
    <domain>
        <recommendedName>
            <fullName evidence="14">2-C-methyl-D-erythritol 4-phosphate cytidylyltransferase</fullName>
            <ecNumber evidence="14">2.7.7.60</ecNumber>
        </recommendedName>
        <alternativeName>
            <fullName evidence="14">4-diphosphocytidyl-2C-methyl-D-erythritol synthase</fullName>
        </alternativeName>
        <alternativeName>
            <fullName evidence="14">MEP cytidylyltransferase</fullName>
            <shortName evidence="14">MCT</shortName>
        </alternativeName>
    </domain>
    <domain>
        <recommendedName>
            <fullName evidence="14">2-C-methyl-D-erythritol 2,4-cyclodiphosphate synthase</fullName>
            <shortName evidence="14">MECDP-synthase</shortName>
            <shortName evidence="14">MECPP-synthase</shortName>
            <shortName evidence="14">MECPS</shortName>
            <ecNumber evidence="14">4.6.1.12</ecNumber>
        </recommendedName>
    </domain>
</protein>
<dbReference type="InterPro" id="IPR018294">
    <property type="entry name" value="ISPD_synthase_CS"/>
</dbReference>
<evidence type="ECO:0000256" key="5">
    <source>
        <dbReference type="ARBA" id="ARBA00004787"/>
    </source>
</evidence>
<feature type="binding site" evidence="14">
    <location>
        <position position="249"/>
    </location>
    <ligand>
        <name>a divalent metal cation</name>
        <dbReference type="ChEBI" id="CHEBI:60240"/>
    </ligand>
</feature>
<dbReference type="InterPro" id="IPR036571">
    <property type="entry name" value="MECDP_synthase_sf"/>
</dbReference>
<comment type="caution">
    <text evidence="14">Lacks conserved residue(s) required for the propagation of feature annotation.</text>
</comment>
<feature type="binding site" evidence="14">
    <location>
        <position position="283"/>
    </location>
    <ligand>
        <name>a divalent metal cation</name>
        <dbReference type="ChEBI" id="CHEBI:60240"/>
    </ligand>
</feature>
<evidence type="ECO:0000313" key="17">
    <source>
        <dbReference type="Proteomes" id="UP000192872"/>
    </source>
</evidence>
<comment type="pathway">
    <text evidence="4 14">Isoprenoid biosynthesis; isopentenyl diphosphate biosynthesis via DXP pathway; isopentenyl diphosphate from 1-deoxy-D-xylulose 5-phosphate: step 4/6.</text>
</comment>
<feature type="binding site" evidence="14">
    <location>
        <begin position="373"/>
        <end position="376"/>
    </location>
    <ligand>
        <name>4-CDP-2-C-methyl-D-erythritol 2-phosphate</name>
        <dbReference type="ChEBI" id="CHEBI:57919"/>
    </ligand>
</feature>
<evidence type="ECO:0000256" key="10">
    <source>
        <dbReference type="ARBA" id="ARBA00022723"/>
    </source>
</evidence>
<dbReference type="Proteomes" id="UP000192872">
    <property type="component" value="Unassembled WGS sequence"/>
</dbReference>
<comment type="similarity">
    <text evidence="7">Belongs to the IspD/TarI cytidylyltransferase family. IspD subfamily.</text>
</comment>
<comment type="similarity">
    <text evidence="6">Belongs to the IspF family.</text>
</comment>
<dbReference type="InterPro" id="IPR020555">
    <property type="entry name" value="MECDP_synthase_CS"/>
</dbReference>
<dbReference type="HAMAP" id="MF_01520">
    <property type="entry name" value="IspDF"/>
    <property type="match status" value="1"/>
</dbReference>
<feature type="site" description="Transition state stabilizer" evidence="14">
    <location>
        <position position="374"/>
    </location>
</feature>
<comment type="catalytic activity">
    <reaction evidence="1 14">
        <text>4-CDP-2-C-methyl-D-erythritol 2-phosphate = 2-C-methyl-D-erythritol 2,4-cyclic diphosphate + CMP</text>
        <dbReference type="Rhea" id="RHEA:23864"/>
        <dbReference type="ChEBI" id="CHEBI:57919"/>
        <dbReference type="ChEBI" id="CHEBI:58483"/>
        <dbReference type="ChEBI" id="CHEBI:60377"/>
        <dbReference type="EC" id="4.6.1.12"/>
    </reaction>
</comment>
<dbReference type="Gene3D" id="3.30.1330.50">
    <property type="entry name" value="2-C-methyl-D-erythritol 2,4-cyclodiphosphate synthase"/>
    <property type="match status" value="1"/>
</dbReference>
<keyword evidence="10 14" id="KW-0479">Metal-binding</keyword>
<comment type="cofactor">
    <cofactor evidence="3 14">
        <name>a divalent metal cation</name>
        <dbReference type="ChEBI" id="CHEBI:60240"/>
    </cofactor>
</comment>
<feature type="binding site" evidence="14">
    <location>
        <begin position="297"/>
        <end position="299"/>
    </location>
    <ligand>
        <name>4-CDP-2-C-methyl-D-erythritol 2-phosphate</name>
        <dbReference type="ChEBI" id="CHEBI:57919"/>
    </ligand>
</feature>
<feature type="region of interest" description="2-C-methyl-D-erythritol 2,4-cyclodiphosphate synthase" evidence="14">
    <location>
        <begin position="243"/>
        <end position="410"/>
    </location>
</feature>
<comment type="pathway">
    <text evidence="5 14">Isoprenoid biosynthesis; isopentenyl diphosphate biosynthesis via DXP pathway; isopentenyl diphosphate from 1-deoxy-D-xylulose 5-phosphate: step 2/6.</text>
</comment>
<comment type="caution">
    <text evidence="16">The sequence shown here is derived from an EMBL/GenBank/DDBJ whole genome shotgun (WGS) entry which is preliminary data.</text>
</comment>
<organism evidence="16 17">
    <name type="scientific">Candidatus Raskinella chloraquaticus</name>
    <dbReference type="NCBI Taxonomy" id="1951219"/>
    <lineage>
        <taxon>Bacteria</taxon>
        <taxon>Pseudomonadati</taxon>
        <taxon>Pseudomonadota</taxon>
        <taxon>Alphaproteobacteria</taxon>
        <taxon>Hyphomicrobiales</taxon>
        <taxon>Phreatobacteraceae</taxon>
        <taxon>Candidatus Raskinella</taxon>
    </lineage>
</organism>
<keyword evidence="9 14" id="KW-0548">Nucleotidyltransferase</keyword>
<proteinExistence type="inferred from homology"/>
<dbReference type="Pfam" id="PF01128">
    <property type="entry name" value="IspD"/>
    <property type="match status" value="1"/>
</dbReference>
<reference evidence="16 17" key="1">
    <citation type="journal article" date="2017" name="Water Res.">
        <title>Comammox in drinking water systems.</title>
        <authorList>
            <person name="Wang Y."/>
            <person name="Ma L."/>
            <person name="Mao Y."/>
            <person name="Jiang X."/>
            <person name="Xia Y."/>
            <person name="Yu K."/>
            <person name="Li B."/>
            <person name="Zhang T."/>
        </authorList>
    </citation>
    <scope>NUCLEOTIDE SEQUENCE [LARGE SCALE GENOMIC DNA]</scope>
    <source>
        <strain evidence="16">SG_bin8</strain>
    </source>
</reference>
<dbReference type="HAMAP" id="MF_00108">
    <property type="entry name" value="IspD"/>
    <property type="match status" value="1"/>
</dbReference>
<dbReference type="EC" id="2.7.7.60" evidence="14"/>
<comment type="function">
    <text evidence="14">Bifunctional enzyme that catalyzes the formation of 4-diphosphocytidyl-2-C-methyl-D-erythritol from CTP and 2-C-methyl-D-erythritol 4-phosphate (MEP) (IspD), and catalyzes the conversion of 4-diphosphocytidyl-2-C-methyl-D-erythritol 2-phosphate (CDP-ME2P) to 2-C-methyl-D-erythritol 2,4-cyclodiphosphate (ME-CPP) with a corresponding release of cytidine 5-monophosphate (CMP) (IspF).</text>
</comment>
<dbReference type="PROSITE" id="PS01295">
    <property type="entry name" value="ISPD"/>
    <property type="match status" value="1"/>
</dbReference>
<dbReference type="InterPro" id="IPR003526">
    <property type="entry name" value="MECDP_synthase"/>
</dbReference>
<dbReference type="SUPFAM" id="SSF69765">
    <property type="entry name" value="IpsF-like"/>
    <property type="match status" value="1"/>
</dbReference>
<comment type="similarity">
    <text evidence="14">In the N-terminal section; belongs to the IspD/TarI cytidylyltransferase family. IspD subfamily.</text>
</comment>
<dbReference type="SUPFAM" id="SSF53448">
    <property type="entry name" value="Nucleotide-diphospho-sugar transferases"/>
    <property type="match status" value="1"/>
</dbReference>
<evidence type="ECO:0000259" key="15">
    <source>
        <dbReference type="Pfam" id="PF02542"/>
    </source>
</evidence>
<dbReference type="InterPro" id="IPR026596">
    <property type="entry name" value="IspD/F"/>
</dbReference>
<sequence length="410" mass="43387">MNESSAQGANAALVVAAGRGVRAGGGLPKQYRTVGGQPILRRTIENLLNMPFFARVLCVIHPDDAALYAMAIDGLSGAERLLPPVTGGASRQASVKAGVEELARLEFKRIVVHDAVRPFATATLFERVIEALAGAPGAIAALPVNDTLKRGSTGHMITDTIDRAGLFAAQTPQAFRTDAMLAAHRLAATAQREDFTDDASLLEWQDQPVALVDGEVDNFKITAPADFARAERLLSAHERQIIRTGLGYDVHAFTDGDHVTIGGIKISHNRGVLAHSDGDVVLHALTDAILGALCDGDIGRHFPPSDERWRNAPSDQFLAFAAARVREKGGLLINLDATLIAEAPRVGPHREAIRRKIAEAAMLPVNAVSIKATTSEQLGFVGRREGLAAMALATISLPASAPNGNDAGDE</sequence>
<dbReference type="Gene3D" id="3.90.550.10">
    <property type="entry name" value="Spore Coat Polysaccharide Biosynthesis Protein SpsA, Chain A"/>
    <property type="match status" value="1"/>
</dbReference>
<dbReference type="GO" id="GO:0046872">
    <property type="term" value="F:metal ion binding"/>
    <property type="evidence" value="ECO:0007669"/>
    <property type="project" value="UniProtKB-KW"/>
</dbReference>
<evidence type="ECO:0000256" key="7">
    <source>
        <dbReference type="ARBA" id="ARBA00009789"/>
    </source>
</evidence>